<protein>
    <recommendedName>
        <fullName evidence="3">RNase H type-1 domain-containing protein</fullName>
    </recommendedName>
</protein>
<keyword evidence="2" id="KW-1185">Reference proteome</keyword>
<evidence type="ECO:0000313" key="1">
    <source>
        <dbReference type="EMBL" id="KAJ7719447.1"/>
    </source>
</evidence>
<name>A0AAD7MIR5_9AGAR</name>
<dbReference type="AlphaFoldDB" id="A0AAD7MIR5"/>
<accession>A0AAD7MIR5</accession>
<sequence>MEEHTVFEAELDGLIPCLLLIAETPRLCSATVFIDNQAAIRATLHDLQWKRHTFKLHVAWNPGHKDVEGNEAVDAEAKKAAQG</sequence>
<dbReference type="InterPro" id="IPR036397">
    <property type="entry name" value="RNaseH_sf"/>
</dbReference>
<gene>
    <name evidence="1" type="ORF">DFH07DRAFT_972947</name>
</gene>
<dbReference type="Proteomes" id="UP001215280">
    <property type="component" value="Unassembled WGS sequence"/>
</dbReference>
<dbReference type="GO" id="GO:0003676">
    <property type="term" value="F:nucleic acid binding"/>
    <property type="evidence" value="ECO:0007669"/>
    <property type="project" value="InterPro"/>
</dbReference>
<dbReference type="EMBL" id="JARJLG010000292">
    <property type="protein sequence ID" value="KAJ7719447.1"/>
    <property type="molecule type" value="Genomic_DNA"/>
</dbReference>
<evidence type="ECO:0008006" key="3">
    <source>
        <dbReference type="Google" id="ProtNLM"/>
    </source>
</evidence>
<comment type="caution">
    <text evidence="1">The sequence shown here is derived from an EMBL/GenBank/DDBJ whole genome shotgun (WGS) entry which is preliminary data.</text>
</comment>
<proteinExistence type="predicted"/>
<dbReference type="InterPro" id="IPR012337">
    <property type="entry name" value="RNaseH-like_sf"/>
</dbReference>
<evidence type="ECO:0000313" key="2">
    <source>
        <dbReference type="Proteomes" id="UP001215280"/>
    </source>
</evidence>
<dbReference type="SUPFAM" id="SSF53098">
    <property type="entry name" value="Ribonuclease H-like"/>
    <property type="match status" value="1"/>
</dbReference>
<reference evidence="1" key="1">
    <citation type="submission" date="2023-03" db="EMBL/GenBank/DDBJ databases">
        <title>Massive genome expansion in bonnet fungi (Mycena s.s.) driven by repeated elements and novel gene families across ecological guilds.</title>
        <authorList>
            <consortium name="Lawrence Berkeley National Laboratory"/>
            <person name="Harder C.B."/>
            <person name="Miyauchi S."/>
            <person name="Viragh M."/>
            <person name="Kuo A."/>
            <person name="Thoen E."/>
            <person name="Andreopoulos B."/>
            <person name="Lu D."/>
            <person name="Skrede I."/>
            <person name="Drula E."/>
            <person name="Henrissat B."/>
            <person name="Morin E."/>
            <person name="Kohler A."/>
            <person name="Barry K."/>
            <person name="LaButti K."/>
            <person name="Morin E."/>
            <person name="Salamov A."/>
            <person name="Lipzen A."/>
            <person name="Mereny Z."/>
            <person name="Hegedus B."/>
            <person name="Baldrian P."/>
            <person name="Stursova M."/>
            <person name="Weitz H."/>
            <person name="Taylor A."/>
            <person name="Grigoriev I.V."/>
            <person name="Nagy L.G."/>
            <person name="Martin F."/>
            <person name="Kauserud H."/>
        </authorList>
    </citation>
    <scope>NUCLEOTIDE SEQUENCE</scope>
    <source>
        <strain evidence="1">CBHHK188m</strain>
    </source>
</reference>
<dbReference type="Gene3D" id="3.30.420.10">
    <property type="entry name" value="Ribonuclease H-like superfamily/Ribonuclease H"/>
    <property type="match status" value="1"/>
</dbReference>
<organism evidence="1 2">
    <name type="scientific">Mycena maculata</name>
    <dbReference type="NCBI Taxonomy" id="230809"/>
    <lineage>
        <taxon>Eukaryota</taxon>
        <taxon>Fungi</taxon>
        <taxon>Dikarya</taxon>
        <taxon>Basidiomycota</taxon>
        <taxon>Agaricomycotina</taxon>
        <taxon>Agaricomycetes</taxon>
        <taxon>Agaricomycetidae</taxon>
        <taxon>Agaricales</taxon>
        <taxon>Marasmiineae</taxon>
        <taxon>Mycenaceae</taxon>
        <taxon>Mycena</taxon>
    </lineage>
</organism>